<organism evidence="4 5">
    <name type="scientific">Prauserella halophila</name>
    <dbReference type="NCBI Taxonomy" id="185641"/>
    <lineage>
        <taxon>Bacteria</taxon>
        <taxon>Bacillati</taxon>
        <taxon>Actinomycetota</taxon>
        <taxon>Actinomycetes</taxon>
        <taxon>Pseudonocardiales</taxon>
        <taxon>Pseudonocardiaceae</taxon>
        <taxon>Prauserella</taxon>
    </lineage>
</organism>
<name>A0ABN1VW05_9PSEU</name>
<accession>A0ABN1VW05</accession>
<reference evidence="4 5" key="1">
    <citation type="journal article" date="2019" name="Int. J. Syst. Evol. Microbiol.">
        <title>The Global Catalogue of Microorganisms (GCM) 10K type strain sequencing project: providing services to taxonomists for standard genome sequencing and annotation.</title>
        <authorList>
            <consortium name="The Broad Institute Genomics Platform"/>
            <consortium name="The Broad Institute Genome Sequencing Center for Infectious Disease"/>
            <person name="Wu L."/>
            <person name="Ma J."/>
        </authorList>
    </citation>
    <scope>NUCLEOTIDE SEQUENCE [LARGE SCALE GENOMIC DNA]</scope>
    <source>
        <strain evidence="4 5">JCM 13023</strain>
    </source>
</reference>
<comment type="caution">
    <text evidence="4">The sequence shown here is derived from an EMBL/GenBank/DDBJ whole genome shotgun (WGS) entry which is preliminary data.</text>
</comment>
<evidence type="ECO:0000259" key="3">
    <source>
        <dbReference type="Pfam" id="PF20434"/>
    </source>
</evidence>
<gene>
    <name evidence="4" type="ORF">GCM10009676_03300</name>
</gene>
<sequence>MHALFRARRALQLALTTNAIRPWSGHRISIPAFVAGWLTSELAPQLLALTAADTAAHLARHRRASDPAGLAAAAASAGGLAALIASAHRARGVVDTALTDALGPDHRPAAGERAPDDVATPWGRLAFPFRMDTRGVERERDLAYAPGGRRFLLDVYRPSEPGAGRPVLLQVHGGAWMTGSKNEQGVPLMLHMARRGWICVAINYPLSPRSRWPEHIVAAKRALAWIREHIAEYGGDPSFVVTTGGSAGGHLASLLALTPNDPAFQPGFTGSDTSVQGCVPHYGVYDFAATSGSRTSAARMRGLLARFVMGPAPTHEDYVAASPLDRTTDAAPPFFVIHGDQDSLVPVREARRFVDALRAVSPQPVAYAEIPGAQHAFDLFPSIRSAHVVDGVERFLEWLHRRHTGRSARPSDRRASGEAGPAAAAPPR</sequence>
<feature type="region of interest" description="Disordered" evidence="2">
    <location>
        <begin position="406"/>
        <end position="428"/>
    </location>
</feature>
<dbReference type="RefSeq" id="WP_253861788.1">
    <property type="nucleotide sequence ID" value="NZ_BAAALN010000001.1"/>
</dbReference>
<dbReference type="GO" id="GO:0016787">
    <property type="term" value="F:hydrolase activity"/>
    <property type="evidence" value="ECO:0007669"/>
    <property type="project" value="UniProtKB-KW"/>
</dbReference>
<dbReference type="PANTHER" id="PTHR48081">
    <property type="entry name" value="AB HYDROLASE SUPERFAMILY PROTEIN C4A8.06C"/>
    <property type="match status" value="1"/>
</dbReference>
<feature type="compositionally biased region" description="Low complexity" evidence="2">
    <location>
        <begin position="417"/>
        <end position="428"/>
    </location>
</feature>
<protein>
    <submittedName>
        <fullName evidence="4">Alpha/beta hydrolase</fullName>
    </submittedName>
</protein>
<dbReference type="EMBL" id="BAAALN010000001">
    <property type="protein sequence ID" value="GAA1224934.1"/>
    <property type="molecule type" value="Genomic_DNA"/>
</dbReference>
<dbReference type="InterPro" id="IPR050300">
    <property type="entry name" value="GDXG_lipolytic_enzyme"/>
</dbReference>
<evidence type="ECO:0000313" key="4">
    <source>
        <dbReference type="EMBL" id="GAA1224934.1"/>
    </source>
</evidence>
<keyword evidence="5" id="KW-1185">Reference proteome</keyword>
<dbReference type="Pfam" id="PF20434">
    <property type="entry name" value="BD-FAE"/>
    <property type="match status" value="1"/>
</dbReference>
<evidence type="ECO:0000256" key="1">
    <source>
        <dbReference type="ARBA" id="ARBA00022801"/>
    </source>
</evidence>
<dbReference type="SUPFAM" id="SSF53474">
    <property type="entry name" value="alpha/beta-Hydrolases"/>
    <property type="match status" value="1"/>
</dbReference>
<evidence type="ECO:0000313" key="5">
    <source>
        <dbReference type="Proteomes" id="UP001500653"/>
    </source>
</evidence>
<proteinExistence type="predicted"/>
<dbReference type="PANTHER" id="PTHR48081:SF33">
    <property type="entry name" value="KYNURENINE FORMAMIDASE"/>
    <property type="match status" value="1"/>
</dbReference>
<evidence type="ECO:0000256" key="2">
    <source>
        <dbReference type="SAM" id="MobiDB-lite"/>
    </source>
</evidence>
<dbReference type="InterPro" id="IPR029058">
    <property type="entry name" value="AB_hydrolase_fold"/>
</dbReference>
<dbReference type="Proteomes" id="UP001500653">
    <property type="component" value="Unassembled WGS sequence"/>
</dbReference>
<keyword evidence="1 4" id="KW-0378">Hydrolase</keyword>
<dbReference type="Gene3D" id="3.40.50.1820">
    <property type="entry name" value="alpha/beta hydrolase"/>
    <property type="match status" value="1"/>
</dbReference>
<feature type="domain" description="BD-FAE-like" evidence="3">
    <location>
        <begin position="153"/>
        <end position="357"/>
    </location>
</feature>
<dbReference type="InterPro" id="IPR049492">
    <property type="entry name" value="BD-FAE-like_dom"/>
</dbReference>